<dbReference type="Proteomes" id="UP000800041">
    <property type="component" value="Unassembled WGS sequence"/>
</dbReference>
<feature type="region of interest" description="Disordered" evidence="1">
    <location>
        <begin position="311"/>
        <end position="339"/>
    </location>
</feature>
<protein>
    <submittedName>
        <fullName evidence="2">Uncharacterized protein</fullName>
    </submittedName>
</protein>
<keyword evidence="3" id="KW-1185">Reference proteome</keyword>
<proteinExistence type="predicted"/>
<feature type="region of interest" description="Disordered" evidence="1">
    <location>
        <begin position="1"/>
        <end position="21"/>
    </location>
</feature>
<evidence type="ECO:0000313" key="3">
    <source>
        <dbReference type="Proteomes" id="UP000800041"/>
    </source>
</evidence>
<dbReference type="AlphaFoldDB" id="A0A6G1GN25"/>
<dbReference type="InterPro" id="IPR006886">
    <property type="entry name" value="RNA_pol_III_Rpc5"/>
</dbReference>
<dbReference type="GO" id="GO:0042797">
    <property type="term" value="P:tRNA transcription by RNA polymerase III"/>
    <property type="evidence" value="ECO:0007669"/>
    <property type="project" value="TreeGrafter"/>
</dbReference>
<dbReference type="EMBL" id="ML977187">
    <property type="protein sequence ID" value="KAF1982224.1"/>
    <property type="molecule type" value="Genomic_DNA"/>
</dbReference>
<gene>
    <name evidence="2" type="ORF">K402DRAFT_363436</name>
</gene>
<feature type="compositionally biased region" description="Low complexity" evidence="1">
    <location>
        <begin position="118"/>
        <end position="133"/>
    </location>
</feature>
<sequence length="339" mass="37496">MSPAATKTKKKIKKKPEDDDDPVVATYDVFLCPEVLEKLYLLQYVNRDRENDAPYTEEFGTKPLEVRMKPLSGYLEMDIPLPTDHMDKAKAARWGEAMNVAKEEGKGSTFGVSGGLVPPRGARTAAPRPAGGADRLDIDREDAGDALRNFDQALEEGKVLNHMTIGGNIKKHQPMEPNYMVGVFRENQLHLTKVDGIVQMRPQFHHVDARTQQLHNKEARNKAANAPPSEARNVTMVSKTTDVDEMDMLGVSRNLKLAEEEKWVNMKYHDENSTEAYDSYESRFFAPNMSGPDAPQLVSTLRSDQYLDTVSSSITASSSTSGSGAPSSGVGNVGRPRKK</sequence>
<evidence type="ECO:0000313" key="2">
    <source>
        <dbReference type="EMBL" id="KAF1982224.1"/>
    </source>
</evidence>
<dbReference type="PANTHER" id="PTHR12069:SF0">
    <property type="entry name" value="DNA-DIRECTED RNA POLYMERASE III SUBUNIT RPC5"/>
    <property type="match status" value="1"/>
</dbReference>
<dbReference type="Pfam" id="PF04801">
    <property type="entry name" value="RPC5"/>
    <property type="match status" value="2"/>
</dbReference>
<dbReference type="GO" id="GO:0005666">
    <property type="term" value="C:RNA polymerase III complex"/>
    <property type="evidence" value="ECO:0007669"/>
    <property type="project" value="TreeGrafter"/>
</dbReference>
<name>A0A6G1GN25_9PEZI</name>
<accession>A0A6G1GN25</accession>
<reference evidence="2" key="1">
    <citation type="journal article" date="2020" name="Stud. Mycol.">
        <title>101 Dothideomycetes genomes: a test case for predicting lifestyles and emergence of pathogens.</title>
        <authorList>
            <person name="Haridas S."/>
            <person name="Albert R."/>
            <person name="Binder M."/>
            <person name="Bloem J."/>
            <person name="Labutti K."/>
            <person name="Salamov A."/>
            <person name="Andreopoulos B."/>
            <person name="Baker S."/>
            <person name="Barry K."/>
            <person name="Bills G."/>
            <person name="Bluhm B."/>
            <person name="Cannon C."/>
            <person name="Castanera R."/>
            <person name="Culley D."/>
            <person name="Daum C."/>
            <person name="Ezra D."/>
            <person name="Gonzalez J."/>
            <person name="Henrissat B."/>
            <person name="Kuo A."/>
            <person name="Liang C."/>
            <person name="Lipzen A."/>
            <person name="Lutzoni F."/>
            <person name="Magnuson J."/>
            <person name="Mondo S."/>
            <person name="Nolan M."/>
            <person name="Ohm R."/>
            <person name="Pangilinan J."/>
            <person name="Park H.-J."/>
            <person name="Ramirez L."/>
            <person name="Alfaro M."/>
            <person name="Sun H."/>
            <person name="Tritt A."/>
            <person name="Yoshinaga Y."/>
            <person name="Zwiers L.-H."/>
            <person name="Turgeon B."/>
            <person name="Goodwin S."/>
            <person name="Spatafora J."/>
            <person name="Crous P."/>
            <person name="Grigoriev I."/>
        </authorList>
    </citation>
    <scope>NUCLEOTIDE SEQUENCE</scope>
    <source>
        <strain evidence="2">CBS 113979</strain>
    </source>
</reference>
<dbReference type="PANTHER" id="PTHR12069">
    <property type="entry name" value="DNA-DIRECTED RNA POLYMERASES III 80 KDA POLYPEPTIDE RNA POLYMERASE III SUBUNIT 5"/>
    <property type="match status" value="1"/>
</dbReference>
<evidence type="ECO:0000256" key="1">
    <source>
        <dbReference type="SAM" id="MobiDB-lite"/>
    </source>
</evidence>
<dbReference type="OrthoDB" id="340681at2759"/>
<organism evidence="2 3">
    <name type="scientific">Aulographum hederae CBS 113979</name>
    <dbReference type="NCBI Taxonomy" id="1176131"/>
    <lineage>
        <taxon>Eukaryota</taxon>
        <taxon>Fungi</taxon>
        <taxon>Dikarya</taxon>
        <taxon>Ascomycota</taxon>
        <taxon>Pezizomycotina</taxon>
        <taxon>Dothideomycetes</taxon>
        <taxon>Pleosporomycetidae</taxon>
        <taxon>Aulographales</taxon>
        <taxon>Aulographaceae</taxon>
    </lineage>
</organism>
<feature type="region of interest" description="Disordered" evidence="1">
    <location>
        <begin position="109"/>
        <end position="137"/>
    </location>
</feature>